<dbReference type="Gene3D" id="3.30.300.20">
    <property type="match status" value="1"/>
</dbReference>
<dbReference type="RefSeq" id="WP_133558245.1">
    <property type="nucleotide sequence ID" value="NZ_SNWM01000005.1"/>
</dbReference>
<comment type="function">
    <text evidence="2">One of several proteins that assist in the late maturation steps of the functional core of the 30S ribosomal subunit. Associates with free 30S ribosomal subunits (but not with 30S subunits that are part of 70S ribosomes or polysomes). Required for efficient processing of 16S rRNA. May interact with the 5'-terminal helix region of 16S rRNA.</text>
</comment>
<feature type="region of interest" description="Disordered" evidence="3">
    <location>
        <begin position="116"/>
        <end position="138"/>
    </location>
</feature>
<gene>
    <name evidence="2" type="primary">rbfA</name>
    <name evidence="4" type="ORF">CLV32_3772</name>
</gene>
<reference evidence="4 5" key="1">
    <citation type="submission" date="2019-03" db="EMBL/GenBank/DDBJ databases">
        <title>Genomic Encyclopedia of Archaeal and Bacterial Type Strains, Phase II (KMG-II): from individual species to whole genera.</title>
        <authorList>
            <person name="Goeker M."/>
        </authorList>
    </citation>
    <scope>NUCLEOTIDE SEQUENCE [LARGE SCALE GENOMIC DNA]</scope>
    <source>
        <strain evidence="4 5">DSM 19034</strain>
    </source>
</reference>
<organism evidence="4 5">
    <name type="scientific">Pedobacter duraquae</name>
    <dbReference type="NCBI Taxonomy" id="425511"/>
    <lineage>
        <taxon>Bacteria</taxon>
        <taxon>Pseudomonadati</taxon>
        <taxon>Bacteroidota</taxon>
        <taxon>Sphingobacteriia</taxon>
        <taxon>Sphingobacteriales</taxon>
        <taxon>Sphingobacteriaceae</taxon>
        <taxon>Pedobacter</taxon>
    </lineage>
</organism>
<dbReference type="GO" id="GO:0030490">
    <property type="term" value="P:maturation of SSU-rRNA"/>
    <property type="evidence" value="ECO:0007669"/>
    <property type="project" value="UniProtKB-UniRule"/>
</dbReference>
<dbReference type="NCBIfam" id="TIGR00082">
    <property type="entry name" value="rbfA"/>
    <property type="match status" value="1"/>
</dbReference>
<dbReference type="InterPro" id="IPR000238">
    <property type="entry name" value="RbfA"/>
</dbReference>
<keyword evidence="2" id="KW-0963">Cytoplasm</keyword>
<dbReference type="GO" id="GO:0043024">
    <property type="term" value="F:ribosomal small subunit binding"/>
    <property type="evidence" value="ECO:0007669"/>
    <property type="project" value="TreeGrafter"/>
</dbReference>
<accession>A0A4R6IDK3</accession>
<proteinExistence type="inferred from homology"/>
<evidence type="ECO:0000256" key="3">
    <source>
        <dbReference type="SAM" id="MobiDB-lite"/>
    </source>
</evidence>
<protein>
    <recommendedName>
        <fullName evidence="2">Ribosome-binding factor A</fullName>
    </recommendedName>
</protein>
<evidence type="ECO:0000313" key="5">
    <source>
        <dbReference type="Proteomes" id="UP000295499"/>
    </source>
</evidence>
<dbReference type="InterPro" id="IPR023799">
    <property type="entry name" value="RbfA_dom_sf"/>
</dbReference>
<dbReference type="PANTHER" id="PTHR33515">
    <property type="entry name" value="RIBOSOME-BINDING FACTOR A, CHLOROPLASTIC-RELATED"/>
    <property type="match status" value="1"/>
</dbReference>
<feature type="compositionally biased region" description="Basic and acidic residues" evidence="3">
    <location>
        <begin position="128"/>
        <end position="138"/>
    </location>
</feature>
<dbReference type="Pfam" id="PF02033">
    <property type="entry name" value="RBFA"/>
    <property type="match status" value="1"/>
</dbReference>
<keyword evidence="1 2" id="KW-0690">Ribosome biogenesis</keyword>
<dbReference type="SUPFAM" id="SSF89919">
    <property type="entry name" value="Ribosome-binding factor A, RbfA"/>
    <property type="match status" value="1"/>
</dbReference>
<dbReference type="AlphaFoldDB" id="A0A4R6IDK3"/>
<dbReference type="GO" id="GO:0005829">
    <property type="term" value="C:cytosol"/>
    <property type="evidence" value="ECO:0007669"/>
    <property type="project" value="TreeGrafter"/>
</dbReference>
<evidence type="ECO:0000256" key="1">
    <source>
        <dbReference type="ARBA" id="ARBA00022517"/>
    </source>
</evidence>
<name>A0A4R6IDK3_9SPHI</name>
<comment type="subcellular location">
    <subcellularLocation>
        <location evidence="2">Cytoplasm</location>
    </subcellularLocation>
</comment>
<dbReference type="OrthoDB" id="9811910at2"/>
<comment type="subunit">
    <text evidence="2">Monomer. Binds 30S ribosomal subunits, but not 50S ribosomal subunits or 70S ribosomes.</text>
</comment>
<sequence length="138" mass="15555">MESKRQQKFAGLLQEELAAVFQKEGAAYLPNTLVTITKVRVSPDLAVAKVYLSFLNTSNTTLSVNTVNAHAGEIRYKLGSRIRHQARVVPTLTFFLDDTNEYVEHMDKIFDKISRERKDDELSEDVGSPDHDDEAKAV</sequence>
<dbReference type="InterPro" id="IPR015946">
    <property type="entry name" value="KH_dom-like_a/b"/>
</dbReference>
<evidence type="ECO:0000256" key="2">
    <source>
        <dbReference type="HAMAP-Rule" id="MF_00003"/>
    </source>
</evidence>
<dbReference type="Proteomes" id="UP000295499">
    <property type="component" value="Unassembled WGS sequence"/>
</dbReference>
<comment type="caution">
    <text evidence="4">The sequence shown here is derived from an EMBL/GenBank/DDBJ whole genome shotgun (WGS) entry which is preliminary data.</text>
</comment>
<keyword evidence="5" id="KW-1185">Reference proteome</keyword>
<dbReference type="HAMAP" id="MF_00003">
    <property type="entry name" value="RbfA"/>
    <property type="match status" value="1"/>
</dbReference>
<dbReference type="PANTHER" id="PTHR33515:SF1">
    <property type="entry name" value="RIBOSOME-BINDING FACTOR A, CHLOROPLASTIC-RELATED"/>
    <property type="match status" value="1"/>
</dbReference>
<comment type="similarity">
    <text evidence="2">Belongs to the RbfA family.</text>
</comment>
<evidence type="ECO:0000313" key="4">
    <source>
        <dbReference type="EMBL" id="TDO20014.1"/>
    </source>
</evidence>
<dbReference type="EMBL" id="SNWM01000005">
    <property type="protein sequence ID" value="TDO20014.1"/>
    <property type="molecule type" value="Genomic_DNA"/>
</dbReference>